<keyword evidence="5 8" id="KW-0863">Zinc-finger</keyword>
<evidence type="ECO:0000256" key="1">
    <source>
        <dbReference type="ARBA" id="ARBA00004718"/>
    </source>
</evidence>
<keyword evidence="3" id="KW-0808">Transferase</keyword>
<dbReference type="Proteomes" id="UP000475862">
    <property type="component" value="Unassembled WGS sequence"/>
</dbReference>
<dbReference type="PANTHER" id="PTHR10782">
    <property type="entry name" value="ZINC FINGER MIZ DOMAIN-CONTAINING PROTEIN"/>
    <property type="match status" value="1"/>
</dbReference>
<dbReference type="GO" id="GO:0008270">
    <property type="term" value="F:zinc ion binding"/>
    <property type="evidence" value="ECO:0007669"/>
    <property type="project" value="UniProtKB-KW"/>
</dbReference>
<dbReference type="AlphaFoldDB" id="A0A6G0SVR9"/>
<comment type="similarity">
    <text evidence="2">Belongs to the PIAS family.</text>
</comment>
<dbReference type="OrthoDB" id="10263264at2759"/>
<dbReference type="PANTHER" id="PTHR10782:SF94">
    <property type="entry name" value="SUPPRESSOR OF VARIEGATION 2-10, ISOFORM I"/>
    <property type="match status" value="1"/>
</dbReference>
<evidence type="ECO:0000256" key="7">
    <source>
        <dbReference type="ARBA" id="ARBA00022833"/>
    </source>
</evidence>
<dbReference type="EMBL" id="VYZN01001667">
    <property type="protein sequence ID" value="KAE9522054.1"/>
    <property type="molecule type" value="Genomic_DNA"/>
</dbReference>
<evidence type="ECO:0000256" key="8">
    <source>
        <dbReference type="PROSITE-ProRule" id="PRU00452"/>
    </source>
</evidence>
<keyword evidence="12" id="KW-1185">Reference proteome</keyword>
<evidence type="ECO:0000313" key="12">
    <source>
        <dbReference type="Proteomes" id="UP000475862"/>
    </source>
</evidence>
<evidence type="ECO:0000259" key="10">
    <source>
        <dbReference type="PROSITE" id="PS51466"/>
    </source>
</evidence>
<reference evidence="11 12" key="1">
    <citation type="submission" date="2019-08" db="EMBL/GenBank/DDBJ databases">
        <title>The genome of the soybean aphid Biotype 1, its phylome, world population structure and adaptation to the North American continent.</title>
        <authorList>
            <person name="Giordano R."/>
            <person name="Donthu R.K."/>
            <person name="Hernandez A.G."/>
            <person name="Wright C.L."/>
            <person name="Zimin A.V."/>
        </authorList>
    </citation>
    <scope>NUCLEOTIDE SEQUENCE [LARGE SCALE GENOMIC DNA]</scope>
    <source>
        <tissue evidence="11">Whole aphids</tissue>
    </source>
</reference>
<evidence type="ECO:0000259" key="9">
    <source>
        <dbReference type="PROSITE" id="PS51044"/>
    </source>
</evidence>
<dbReference type="Gene3D" id="2.60.120.780">
    <property type="entry name" value="PINIT domain"/>
    <property type="match status" value="1"/>
</dbReference>
<keyword evidence="6" id="KW-0833">Ubl conjugation pathway</keyword>
<evidence type="ECO:0000256" key="5">
    <source>
        <dbReference type="ARBA" id="ARBA00022771"/>
    </source>
</evidence>
<dbReference type="GO" id="GO:0000785">
    <property type="term" value="C:chromatin"/>
    <property type="evidence" value="ECO:0007669"/>
    <property type="project" value="TreeGrafter"/>
</dbReference>
<sequence length="402" mass="46043">MQSRACADSTSFKRPLPANRLSEAVVGGCLASVWSHCSLTKVNDRRFLSIMSYPLPPYQEMNIVEQYALGLGTMASGNNSNTLSIETVAQIKYKNLPFYEVIDEVIKPTLLTGTNNCTLEQFPEGMKEAIFKLVLSSEHANFVAGNRKISHGKFEYLYQFQIRICQFIEPVPNESPDYMPLGLRIRVNMRECLLPTIPLNTRPEMTLTYRLECRRSAGPIDCTNNVKLSPINYNDITINWNPDDKKYIFSMFLVKKLTAETLIKKLQDKGGRTIEETKKIIIKNLSNDDPELATTSSYRFSLVCPLGRMRMKIPTKSIHCNHLQCFDARIFILMNEKKPTWRCPTCNKPCLYNDLLVENYFLEVVSSPTLKDCTNEVEILPDGTWRIYEEIKKRKITDISNS</sequence>
<dbReference type="UniPathway" id="UPA00886"/>
<evidence type="ECO:0000256" key="4">
    <source>
        <dbReference type="ARBA" id="ARBA00022723"/>
    </source>
</evidence>
<dbReference type="Pfam" id="PF02891">
    <property type="entry name" value="zf-MIZ"/>
    <property type="match status" value="1"/>
</dbReference>
<name>A0A6G0SVR9_APHGL</name>
<feature type="domain" description="PINIT" evidence="10">
    <location>
        <begin position="79"/>
        <end position="257"/>
    </location>
</feature>
<dbReference type="GO" id="GO:0003712">
    <property type="term" value="F:transcription coregulator activity"/>
    <property type="evidence" value="ECO:0007669"/>
    <property type="project" value="TreeGrafter"/>
</dbReference>
<evidence type="ECO:0000313" key="11">
    <source>
        <dbReference type="EMBL" id="KAE9522054.1"/>
    </source>
</evidence>
<dbReference type="Gene3D" id="3.30.40.10">
    <property type="entry name" value="Zinc/RING finger domain, C3HC4 (zinc finger)"/>
    <property type="match status" value="1"/>
</dbReference>
<dbReference type="GO" id="GO:0016925">
    <property type="term" value="P:protein sumoylation"/>
    <property type="evidence" value="ECO:0007669"/>
    <property type="project" value="UniProtKB-UniPathway"/>
</dbReference>
<dbReference type="PROSITE" id="PS51044">
    <property type="entry name" value="ZF_SP_RING"/>
    <property type="match status" value="1"/>
</dbReference>
<dbReference type="InterPro" id="IPR038654">
    <property type="entry name" value="PINIT_sf"/>
</dbReference>
<organism evidence="11 12">
    <name type="scientific">Aphis glycines</name>
    <name type="common">Soybean aphid</name>
    <dbReference type="NCBI Taxonomy" id="307491"/>
    <lineage>
        <taxon>Eukaryota</taxon>
        <taxon>Metazoa</taxon>
        <taxon>Ecdysozoa</taxon>
        <taxon>Arthropoda</taxon>
        <taxon>Hexapoda</taxon>
        <taxon>Insecta</taxon>
        <taxon>Pterygota</taxon>
        <taxon>Neoptera</taxon>
        <taxon>Paraneoptera</taxon>
        <taxon>Hemiptera</taxon>
        <taxon>Sternorrhyncha</taxon>
        <taxon>Aphidomorpha</taxon>
        <taxon>Aphidoidea</taxon>
        <taxon>Aphididae</taxon>
        <taxon>Aphidini</taxon>
        <taxon>Aphis</taxon>
        <taxon>Aphis</taxon>
    </lineage>
</organism>
<proteinExistence type="inferred from homology"/>
<keyword evidence="7" id="KW-0862">Zinc</keyword>
<dbReference type="PROSITE" id="PS51466">
    <property type="entry name" value="PINIT"/>
    <property type="match status" value="1"/>
</dbReference>
<comment type="caution">
    <text evidence="11">The sequence shown here is derived from an EMBL/GenBank/DDBJ whole genome shotgun (WGS) entry which is preliminary data.</text>
</comment>
<dbReference type="InterPro" id="IPR023321">
    <property type="entry name" value="PINIT"/>
</dbReference>
<dbReference type="InterPro" id="IPR013083">
    <property type="entry name" value="Znf_RING/FYVE/PHD"/>
</dbReference>
<evidence type="ECO:0008006" key="13">
    <source>
        <dbReference type="Google" id="ProtNLM"/>
    </source>
</evidence>
<gene>
    <name evidence="11" type="ORF">AGLY_017540</name>
</gene>
<dbReference type="GO" id="GO:0061665">
    <property type="term" value="F:SUMO ligase activity"/>
    <property type="evidence" value="ECO:0007669"/>
    <property type="project" value="TreeGrafter"/>
</dbReference>
<keyword evidence="4" id="KW-0479">Metal-binding</keyword>
<dbReference type="CDD" id="cd16650">
    <property type="entry name" value="SP-RING_PIAS-like"/>
    <property type="match status" value="1"/>
</dbReference>
<evidence type="ECO:0000256" key="6">
    <source>
        <dbReference type="ARBA" id="ARBA00022786"/>
    </source>
</evidence>
<protein>
    <recommendedName>
        <fullName evidence="13">SP-RING-type domain-containing protein</fullName>
    </recommendedName>
</protein>
<dbReference type="GO" id="GO:0006357">
    <property type="term" value="P:regulation of transcription by RNA polymerase II"/>
    <property type="evidence" value="ECO:0007669"/>
    <property type="project" value="TreeGrafter"/>
</dbReference>
<comment type="pathway">
    <text evidence="1">Protein modification; protein sumoylation.</text>
</comment>
<accession>A0A6G0SVR9</accession>
<evidence type="ECO:0000256" key="2">
    <source>
        <dbReference type="ARBA" id="ARBA00005383"/>
    </source>
</evidence>
<evidence type="ECO:0000256" key="3">
    <source>
        <dbReference type="ARBA" id="ARBA00022679"/>
    </source>
</evidence>
<dbReference type="Pfam" id="PF14324">
    <property type="entry name" value="PINIT"/>
    <property type="match status" value="1"/>
</dbReference>
<dbReference type="InterPro" id="IPR004181">
    <property type="entry name" value="Znf_MIZ"/>
</dbReference>
<feature type="domain" description="SP-RING-type" evidence="9">
    <location>
        <begin position="288"/>
        <end position="375"/>
    </location>
</feature>